<evidence type="ECO:0000256" key="2">
    <source>
        <dbReference type="ARBA" id="ARBA00022475"/>
    </source>
</evidence>
<feature type="transmembrane region" description="Helical" evidence="8">
    <location>
        <begin position="204"/>
        <end position="225"/>
    </location>
</feature>
<dbReference type="RefSeq" id="WP_263072202.1">
    <property type="nucleotide sequence ID" value="NZ_JAOUSF010000002.1"/>
</dbReference>
<keyword evidence="5 8" id="KW-1133">Transmembrane helix</keyword>
<keyword evidence="2" id="KW-1003">Cell membrane</keyword>
<comment type="caution">
    <text evidence="9">The sequence shown here is derived from an EMBL/GenBank/DDBJ whole genome shotgun (WGS) entry which is preliminary data.</text>
</comment>
<evidence type="ECO:0000256" key="8">
    <source>
        <dbReference type="SAM" id="Phobius"/>
    </source>
</evidence>
<dbReference type="PANTHER" id="PTHR22926">
    <property type="entry name" value="PHOSPHO-N-ACETYLMURAMOYL-PENTAPEPTIDE-TRANSFERASE"/>
    <property type="match status" value="1"/>
</dbReference>
<comment type="cofactor">
    <cofactor evidence="7">
        <name>Mg(2+)</name>
        <dbReference type="ChEBI" id="CHEBI:18420"/>
    </cofactor>
</comment>
<gene>
    <name evidence="9" type="ORF">OEV98_05455</name>
</gene>
<feature type="binding site" evidence="7">
    <location>
        <position position="208"/>
    </location>
    <ligand>
        <name>Mg(2+)</name>
        <dbReference type="ChEBI" id="CHEBI:18420"/>
    </ligand>
</feature>
<dbReference type="PANTHER" id="PTHR22926:SF3">
    <property type="entry name" value="UNDECAPRENYL-PHOSPHATE ALPHA-N-ACETYLGLUCOSAMINYL 1-PHOSPHATE TRANSFERASE"/>
    <property type="match status" value="1"/>
</dbReference>
<name>A0AAE3IT59_9BACI</name>
<evidence type="ECO:0000256" key="5">
    <source>
        <dbReference type="ARBA" id="ARBA00022989"/>
    </source>
</evidence>
<evidence type="ECO:0000256" key="1">
    <source>
        <dbReference type="ARBA" id="ARBA00004651"/>
    </source>
</evidence>
<feature type="transmembrane region" description="Helical" evidence="8">
    <location>
        <begin position="178"/>
        <end position="197"/>
    </location>
</feature>
<keyword evidence="10" id="KW-1185">Reference proteome</keyword>
<feature type="transmembrane region" description="Helical" evidence="8">
    <location>
        <begin position="6"/>
        <end position="23"/>
    </location>
</feature>
<dbReference type="InterPro" id="IPR018480">
    <property type="entry name" value="PNAcMuramoyl-5peptid_Trfase_CS"/>
</dbReference>
<feature type="transmembrane region" description="Helical" evidence="8">
    <location>
        <begin position="155"/>
        <end position="172"/>
    </location>
</feature>
<keyword evidence="3 9" id="KW-0808">Transferase</keyword>
<feature type="transmembrane region" description="Helical" evidence="8">
    <location>
        <begin position="67"/>
        <end position="85"/>
    </location>
</feature>
<feature type="transmembrane region" description="Helical" evidence="8">
    <location>
        <begin position="231"/>
        <end position="253"/>
    </location>
</feature>
<evidence type="ECO:0000256" key="3">
    <source>
        <dbReference type="ARBA" id="ARBA00022679"/>
    </source>
</evidence>
<dbReference type="PROSITE" id="PS01348">
    <property type="entry name" value="MRAY_2"/>
    <property type="match status" value="1"/>
</dbReference>
<keyword evidence="4 8" id="KW-0812">Transmembrane</keyword>
<feature type="transmembrane region" description="Helical" evidence="8">
    <location>
        <begin position="124"/>
        <end position="143"/>
    </location>
</feature>
<protein>
    <submittedName>
        <fullName evidence="9">Undecaprenyl/decaprenyl-phosphate alpha-N-acetylglucosaminyl 1-phosphate transferase</fullName>
    </submittedName>
</protein>
<keyword evidence="7" id="KW-0479">Metal-binding</keyword>
<dbReference type="GO" id="GO:0016780">
    <property type="term" value="F:phosphotransferase activity, for other substituted phosphate groups"/>
    <property type="evidence" value="ECO:0007669"/>
    <property type="project" value="InterPro"/>
</dbReference>
<dbReference type="AlphaFoldDB" id="A0AAE3IT59"/>
<accession>A0AAE3IT59</accession>
<dbReference type="GO" id="GO:0009103">
    <property type="term" value="P:lipopolysaccharide biosynthetic process"/>
    <property type="evidence" value="ECO:0007669"/>
    <property type="project" value="TreeGrafter"/>
</dbReference>
<feature type="transmembrane region" description="Helical" evidence="8">
    <location>
        <begin position="307"/>
        <end position="325"/>
    </location>
</feature>
<evidence type="ECO:0000313" key="10">
    <source>
        <dbReference type="Proteomes" id="UP001209318"/>
    </source>
</evidence>
<feature type="binding site" evidence="7">
    <location>
        <position position="148"/>
    </location>
    <ligand>
        <name>Mg(2+)</name>
        <dbReference type="ChEBI" id="CHEBI:18420"/>
    </ligand>
</feature>
<reference evidence="9" key="1">
    <citation type="submission" date="2022-10" db="EMBL/GenBank/DDBJ databases">
        <title>Description of Fervidibacillus gen. nov. in the family Fervidibacillaceae fam. nov. with two species, Fervidibacillus albus sp. nov., and Fervidibacillus halotolerans sp. nov., isolated from tidal flat sediments.</title>
        <authorList>
            <person name="Kwon K.K."/>
            <person name="Yang S.-H."/>
        </authorList>
    </citation>
    <scope>NUCLEOTIDE SEQUENCE</scope>
    <source>
        <strain evidence="9">JCM 19140</strain>
    </source>
</reference>
<dbReference type="Pfam" id="PF00953">
    <property type="entry name" value="Glycos_transf_4"/>
    <property type="match status" value="1"/>
</dbReference>
<evidence type="ECO:0000313" key="9">
    <source>
        <dbReference type="EMBL" id="MCU9612996.1"/>
    </source>
</evidence>
<dbReference type="GO" id="GO:0005886">
    <property type="term" value="C:plasma membrane"/>
    <property type="evidence" value="ECO:0007669"/>
    <property type="project" value="UniProtKB-SubCell"/>
</dbReference>
<proteinExistence type="predicted"/>
<dbReference type="GO" id="GO:0046872">
    <property type="term" value="F:metal ion binding"/>
    <property type="evidence" value="ECO:0007669"/>
    <property type="project" value="UniProtKB-KW"/>
</dbReference>
<dbReference type="InterPro" id="IPR000715">
    <property type="entry name" value="Glycosyl_transferase_4"/>
</dbReference>
<dbReference type="GO" id="GO:0044038">
    <property type="term" value="P:cell wall macromolecule biosynthetic process"/>
    <property type="evidence" value="ECO:0007669"/>
    <property type="project" value="TreeGrafter"/>
</dbReference>
<feature type="transmembrane region" description="Helical" evidence="8">
    <location>
        <begin position="284"/>
        <end position="301"/>
    </location>
</feature>
<dbReference type="EMBL" id="JAOUSF010000002">
    <property type="protein sequence ID" value="MCU9612996.1"/>
    <property type="molecule type" value="Genomic_DNA"/>
</dbReference>
<evidence type="ECO:0000256" key="4">
    <source>
        <dbReference type="ARBA" id="ARBA00022692"/>
    </source>
</evidence>
<organism evidence="9 10">
    <name type="scientific">Perspicuibacillus lycopersici</name>
    <dbReference type="NCBI Taxonomy" id="1325689"/>
    <lineage>
        <taxon>Bacteria</taxon>
        <taxon>Bacillati</taxon>
        <taxon>Bacillota</taxon>
        <taxon>Bacilli</taxon>
        <taxon>Bacillales</taxon>
        <taxon>Bacillaceae</taxon>
        <taxon>Perspicuibacillus</taxon>
    </lineage>
</organism>
<dbReference type="CDD" id="cd06853">
    <property type="entry name" value="GT_WecA_like"/>
    <property type="match status" value="1"/>
</dbReference>
<comment type="subcellular location">
    <subcellularLocation>
        <location evidence="1">Cell membrane</location>
        <topology evidence="1">Multi-pass membrane protein</topology>
    </subcellularLocation>
</comment>
<keyword evidence="7" id="KW-0460">Magnesium</keyword>
<evidence type="ECO:0000256" key="6">
    <source>
        <dbReference type="ARBA" id="ARBA00023136"/>
    </source>
</evidence>
<evidence type="ECO:0000256" key="7">
    <source>
        <dbReference type="PIRSR" id="PIRSR600715-1"/>
    </source>
</evidence>
<feature type="transmembrane region" description="Helical" evidence="8">
    <location>
        <begin position="43"/>
        <end position="61"/>
    </location>
</feature>
<dbReference type="GO" id="GO:0071555">
    <property type="term" value="P:cell wall organization"/>
    <property type="evidence" value="ECO:0007669"/>
    <property type="project" value="TreeGrafter"/>
</dbReference>
<keyword evidence="6 8" id="KW-0472">Membrane</keyword>
<sequence length="353" mass="38929">MLYVYVILTFLVSFIITPFIIKLSKKLGIVDKPNERKVHSRDLPLLGGLAIFISFLIGVLAVSPDHVVHYSLLLGSLVIIVIGIIDDKYEIRASTKFIGQLVAAGIVIFFGDVQVGYINLPFGGVLDFGFLSIPITFLWIIGVTNAINLIDGLDGLSAGVSAIALIAIAGMAFIMNDIYVLTIAVLLVGSILGFLPYNFHPAKIFMGDTGALFLGFMIAVLSLLGFKNITFISFIVPILILGVPLSDTIFAIIRRIVNKKPFFAPDKAHLHHCLLKLGFSHRQTVILIYSISAMFAMFAFIFSMTTLWGSILLITIVLLLIELMIEKIGLIGEQYKPILRLIENIRYSITRNR</sequence>
<feature type="transmembrane region" description="Helical" evidence="8">
    <location>
        <begin position="97"/>
        <end position="118"/>
    </location>
</feature>
<dbReference type="Proteomes" id="UP001209318">
    <property type="component" value="Unassembled WGS sequence"/>
</dbReference>